<dbReference type="AlphaFoldDB" id="A0A9P8N007"/>
<evidence type="ECO:0000256" key="5">
    <source>
        <dbReference type="ARBA" id="ARBA00023055"/>
    </source>
</evidence>
<evidence type="ECO:0000256" key="10">
    <source>
        <dbReference type="SAM" id="MobiDB-lite"/>
    </source>
</evidence>
<gene>
    <name evidence="9" type="primary">MDM12</name>
    <name evidence="12" type="ORF">HRG_06349</name>
</gene>
<proteinExistence type="inferred from homology"/>
<evidence type="ECO:0000256" key="4">
    <source>
        <dbReference type="ARBA" id="ARBA00022824"/>
    </source>
</evidence>
<keyword evidence="2" id="KW-0813">Transport</keyword>
<comment type="function">
    <text evidence="9">Component of the ERMES/MDM complex, which serves as a molecular tether to connect the endoplasmic reticulum (ER) and mitochondria. Components of this complex are involved in the control of mitochondrial shape and protein biogenesis, and function in nonvesicular lipid trafficking between the ER and mitochondria. MDM12 is required for the interaction of the ER-resident membrane protein MMM1 and the outer mitochondrial membrane-resident beta-barrel protein MDM10. The MDM12-MMM1 subcomplex functions in the major beta-barrel assembly pathway that is responsible for biogenesis of all mitochondrial outer membrane beta-barrel proteins, and acts in a late step after the SAM complex. The MDM10-MDM12-MMM1 subcomplex further acts in the TOM40-specific pathway after the action of the MDM12-MMM1 complex. Essential for establishing and maintaining the structure of mitochondria and maintenance of mtDNA nucleoids.</text>
</comment>
<evidence type="ECO:0000256" key="2">
    <source>
        <dbReference type="ARBA" id="ARBA00022448"/>
    </source>
</evidence>
<keyword evidence="13" id="KW-1185">Reference proteome</keyword>
<sequence length="419" mass="45246">MSIDLNWETLTSGPDGDALAERIRTFIHDKFQTVPLPRFIRSVNVHGFDFGSIPPELDLKDITDPLPDFYEQDLDDDDDDDEDDDESDDEYAAAASAVAAAAVAAAGGTGGGRVRPNSAAAVQRSDIMSPDLGSPFLGTSTPGILGGPGRNYFQGHLGTGTHTPLAAVAGAHLGNGGWMGHAVQEPSPRTTHAHQHSHSRQPSQSSISVDYAMDTDAQLLREKSSVSTLAPTSVSTSRPPTRDSPHLDDDDDAGLAPDGDAQPPPRPRKEPRVEDVQAVFRIRYAGDVRLNLTAEILLDYPMPSFVGIPIKLSITGLSFDGVGVLAHIRKRVHFCFLSPDDALMAVGADEADAGAGQRKRKGRFAGLLQEVKVESEIGERDGGKQSLKNVGKVERFVLEQVRRIFEEEFVYPSFWTFLV</sequence>
<evidence type="ECO:0000313" key="13">
    <source>
        <dbReference type="Proteomes" id="UP000824596"/>
    </source>
</evidence>
<comment type="similarity">
    <text evidence="9">Belongs to the MDM12 family.</text>
</comment>
<keyword evidence="7 9" id="KW-0496">Mitochondrion</keyword>
<accession>A0A9P8N007</accession>
<reference evidence="12" key="1">
    <citation type="submission" date="2021-09" db="EMBL/GenBank/DDBJ databases">
        <title>A high-quality genome of the endoparasitic fungus Hirsutella rhossiliensis with a comparison of Hirsutella genomes reveals transposable elements contributing to genome size variation.</title>
        <authorList>
            <person name="Lin R."/>
            <person name="Jiao Y."/>
            <person name="Sun X."/>
            <person name="Ling J."/>
            <person name="Xie B."/>
            <person name="Cheng X."/>
        </authorList>
    </citation>
    <scope>NUCLEOTIDE SEQUENCE</scope>
    <source>
        <strain evidence="12">HR02</strain>
    </source>
</reference>
<organism evidence="12 13">
    <name type="scientific">Hirsutella rhossiliensis</name>
    <dbReference type="NCBI Taxonomy" id="111463"/>
    <lineage>
        <taxon>Eukaryota</taxon>
        <taxon>Fungi</taxon>
        <taxon>Dikarya</taxon>
        <taxon>Ascomycota</taxon>
        <taxon>Pezizomycotina</taxon>
        <taxon>Sordariomycetes</taxon>
        <taxon>Hypocreomycetidae</taxon>
        <taxon>Hypocreales</taxon>
        <taxon>Ophiocordycipitaceae</taxon>
        <taxon>Hirsutella</taxon>
    </lineage>
</organism>
<evidence type="ECO:0000256" key="3">
    <source>
        <dbReference type="ARBA" id="ARBA00022787"/>
    </source>
</evidence>
<name>A0A9P8N007_9HYPO</name>
<evidence type="ECO:0000256" key="7">
    <source>
        <dbReference type="ARBA" id="ARBA00023128"/>
    </source>
</evidence>
<evidence type="ECO:0000259" key="11">
    <source>
        <dbReference type="PROSITE" id="PS51847"/>
    </source>
</evidence>
<dbReference type="InterPro" id="IPR027532">
    <property type="entry name" value="Mdm12"/>
</dbReference>
<keyword evidence="3 9" id="KW-1000">Mitochondrion outer membrane</keyword>
<dbReference type="EMBL" id="JAIZPD010000006">
    <property type="protein sequence ID" value="KAH0962247.1"/>
    <property type="molecule type" value="Genomic_DNA"/>
</dbReference>
<dbReference type="OrthoDB" id="3356905at2759"/>
<dbReference type="Proteomes" id="UP000824596">
    <property type="component" value="Unassembled WGS sequence"/>
</dbReference>
<evidence type="ECO:0000256" key="6">
    <source>
        <dbReference type="ARBA" id="ARBA00023121"/>
    </source>
</evidence>
<dbReference type="GO" id="GO:0008289">
    <property type="term" value="F:lipid binding"/>
    <property type="evidence" value="ECO:0007669"/>
    <property type="project" value="UniProtKB-KW"/>
</dbReference>
<keyword evidence="6" id="KW-0446">Lipid-binding</keyword>
<dbReference type="GO" id="GO:0005789">
    <property type="term" value="C:endoplasmic reticulum membrane"/>
    <property type="evidence" value="ECO:0007669"/>
    <property type="project" value="UniProtKB-SubCell"/>
</dbReference>
<comment type="subcellular location">
    <subcellularLocation>
        <location evidence="1">Membrane</location>
    </subcellularLocation>
    <subcellularLocation>
        <location evidence="9">Mitochondrion outer membrane</location>
        <topology evidence="9">Peripheral membrane protein</topology>
        <orientation evidence="9">Cytoplasmic side</orientation>
    </subcellularLocation>
    <subcellularLocation>
        <location evidence="9">Endoplasmic reticulum membrane</location>
        <topology evidence="9">Peripheral membrane protein</topology>
        <orientation evidence="9">Cytoplasmic side</orientation>
    </subcellularLocation>
    <text evidence="9">The ERMES/MDM complex localizes to a few discrete foci (around 10 per single cell), that represent mitochondria-endoplasmic reticulum junctions. These foci are often found next to mtDNA nucleoids.</text>
</comment>
<feature type="region of interest" description="Disordered" evidence="10">
    <location>
        <begin position="177"/>
        <end position="208"/>
    </location>
</feature>
<feature type="compositionally biased region" description="Acidic residues" evidence="10">
    <location>
        <begin position="70"/>
        <end position="89"/>
    </location>
</feature>
<dbReference type="HAMAP" id="MF_03104">
    <property type="entry name" value="Mdm12"/>
    <property type="match status" value="1"/>
</dbReference>
<dbReference type="GO" id="GO:0015914">
    <property type="term" value="P:phospholipid transport"/>
    <property type="evidence" value="ECO:0007669"/>
    <property type="project" value="TreeGrafter"/>
</dbReference>
<evidence type="ECO:0000256" key="9">
    <source>
        <dbReference type="HAMAP-Rule" id="MF_03104"/>
    </source>
</evidence>
<dbReference type="InterPro" id="IPR031468">
    <property type="entry name" value="SMP_LBD"/>
</dbReference>
<comment type="subunit">
    <text evidence="9">Component of the ER-mitochondria encounter structure (ERMES) or MDM complex, composed of MMM1, MDM10, MDM12 and MDM34. A MMM1 homodimer associates with one molecule of MDM12 on each side in a pairwise head-to-tail manner, and the SMP-LTD domains of MMM1 and MDM12 generate a continuous hydrophobic tunnel for phospholipid trafficking.</text>
</comment>
<feature type="compositionally biased region" description="Polar residues" evidence="10">
    <location>
        <begin position="225"/>
        <end position="239"/>
    </location>
</feature>
<dbReference type="GO" id="GO:1990456">
    <property type="term" value="P:mitochondrion-endoplasmic reticulum membrane tethering"/>
    <property type="evidence" value="ECO:0007669"/>
    <property type="project" value="TreeGrafter"/>
</dbReference>
<protein>
    <recommendedName>
        <fullName evidence="9">Mitochondrial distribution and morphology protein 12</fullName>
    </recommendedName>
    <alternativeName>
        <fullName evidence="9">Mitochondrial inheritance component MDM12</fullName>
    </alternativeName>
</protein>
<keyword evidence="4 9" id="KW-0256">Endoplasmic reticulum</keyword>
<dbReference type="CDD" id="cd21672">
    <property type="entry name" value="SMP_Mdm12"/>
    <property type="match status" value="1"/>
</dbReference>
<dbReference type="PANTHER" id="PTHR28204:SF1">
    <property type="entry name" value="MITOCHONDRIAL DISTRIBUTION AND MORPHOLOGY PROTEIN 12"/>
    <property type="match status" value="1"/>
</dbReference>
<keyword evidence="8 9" id="KW-0472">Membrane</keyword>
<feature type="region of interest" description="Disordered" evidence="10">
    <location>
        <begin position="61"/>
        <end position="89"/>
    </location>
</feature>
<feature type="domain" description="SMP-LTD" evidence="11">
    <location>
        <begin position="1"/>
        <end position="419"/>
    </location>
</feature>
<dbReference type="GO" id="GO:0032865">
    <property type="term" value="C:ERMES complex"/>
    <property type="evidence" value="ECO:0007669"/>
    <property type="project" value="UniProtKB-UniRule"/>
</dbReference>
<dbReference type="Pfam" id="PF26544">
    <property type="entry name" value="Mdm12"/>
    <property type="match status" value="2"/>
</dbReference>
<feature type="region of interest" description="Disordered" evidence="10">
    <location>
        <begin position="222"/>
        <end position="274"/>
    </location>
</feature>
<evidence type="ECO:0000256" key="1">
    <source>
        <dbReference type="ARBA" id="ARBA00004370"/>
    </source>
</evidence>
<evidence type="ECO:0000313" key="12">
    <source>
        <dbReference type="EMBL" id="KAH0962247.1"/>
    </source>
</evidence>
<comment type="caution">
    <text evidence="12">The sequence shown here is derived from an EMBL/GenBank/DDBJ whole genome shotgun (WGS) entry which is preliminary data.</text>
</comment>
<evidence type="ECO:0000256" key="8">
    <source>
        <dbReference type="ARBA" id="ARBA00023136"/>
    </source>
</evidence>
<dbReference type="GO" id="GO:0045040">
    <property type="term" value="P:protein insertion into mitochondrial outer membrane"/>
    <property type="evidence" value="ECO:0007669"/>
    <property type="project" value="UniProtKB-UniRule"/>
</dbReference>
<dbReference type="PANTHER" id="PTHR28204">
    <property type="entry name" value="MITOCHONDRIAL DISTRIBUTION AND MORPHOLOGY PROTEIN 12"/>
    <property type="match status" value="1"/>
</dbReference>
<dbReference type="PROSITE" id="PS51847">
    <property type="entry name" value="SMP"/>
    <property type="match status" value="1"/>
</dbReference>
<keyword evidence="5" id="KW-0445">Lipid transport</keyword>